<feature type="compositionally biased region" description="Polar residues" evidence="1">
    <location>
        <begin position="25"/>
        <end position="35"/>
    </location>
</feature>
<evidence type="ECO:0000313" key="4">
    <source>
        <dbReference type="Proteomes" id="UP001337655"/>
    </source>
</evidence>
<dbReference type="GeneID" id="89928707"/>
<dbReference type="EMBL" id="JAVRRT010000011">
    <property type="protein sequence ID" value="KAK5167672.1"/>
    <property type="molecule type" value="Genomic_DNA"/>
</dbReference>
<feature type="region of interest" description="Disordered" evidence="1">
    <location>
        <begin position="1087"/>
        <end position="1167"/>
    </location>
</feature>
<feature type="compositionally biased region" description="Acidic residues" evidence="1">
    <location>
        <begin position="984"/>
        <end position="1007"/>
    </location>
</feature>
<dbReference type="PANTHER" id="PTHR11199">
    <property type="entry name" value="STROMAL ANTIGEN"/>
    <property type="match status" value="1"/>
</dbReference>
<feature type="region of interest" description="Disordered" evidence="1">
    <location>
        <begin position="976"/>
        <end position="1023"/>
    </location>
</feature>
<dbReference type="Pfam" id="PF24571">
    <property type="entry name" value="HEAT_SCC3-SA"/>
    <property type="match status" value="1"/>
</dbReference>
<dbReference type="Proteomes" id="UP001337655">
    <property type="component" value="Unassembled WGS sequence"/>
</dbReference>
<dbReference type="AlphaFoldDB" id="A0AAV9P8B4"/>
<feature type="compositionally biased region" description="Acidic residues" evidence="1">
    <location>
        <begin position="1141"/>
        <end position="1151"/>
    </location>
</feature>
<feature type="compositionally biased region" description="Acidic residues" evidence="1">
    <location>
        <begin position="45"/>
        <end position="72"/>
    </location>
</feature>
<evidence type="ECO:0000256" key="1">
    <source>
        <dbReference type="SAM" id="MobiDB-lite"/>
    </source>
</evidence>
<dbReference type="InterPro" id="IPR056396">
    <property type="entry name" value="HEAT_SCC3-SA"/>
</dbReference>
<reference evidence="3 4" key="1">
    <citation type="submission" date="2023-08" db="EMBL/GenBank/DDBJ databases">
        <title>Black Yeasts Isolated from many extreme environments.</title>
        <authorList>
            <person name="Coleine C."/>
            <person name="Stajich J.E."/>
            <person name="Selbmann L."/>
        </authorList>
    </citation>
    <scope>NUCLEOTIDE SEQUENCE [LARGE SCALE GENOMIC DNA]</scope>
    <source>
        <strain evidence="3 4">CCFEE 5935</strain>
    </source>
</reference>
<evidence type="ECO:0000259" key="2">
    <source>
        <dbReference type="PROSITE" id="PS51425"/>
    </source>
</evidence>
<dbReference type="Pfam" id="PF08514">
    <property type="entry name" value="STAG"/>
    <property type="match status" value="1"/>
</dbReference>
<dbReference type="InterPro" id="IPR039662">
    <property type="entry name" value="Cohesin_Scc3/SA"/>
</dbReference>
<dbReference type="Gene3D" id="1.25.10.10">
    <property type="entry name" value="Leucine-rich Repeat Variant"/>
    <property type="match status" value="1"/>
</dbReference>
<dbReference type="InterPro" id="IPR013721">
    <property type="entry name" value="STAG"/>
</dbReference>
<dbReference type="Pfam" id="PF21581">
    <property type="entry name" value="SCD"/>
    <property type="match status" value="1"/>
</dbReference>
<comment type="caution">
    <text evidence="3">The sequence shown here is derived from an EMBL/GenBank/DDBJ whole genome shotgun (WGS) entry which is preliminary data.</text>
</comment>
<dbReference type="GO" id="GO:0007062">
    <property type="term" value="P:sister chromatid cohesion"/>
    <property type="evidence" value="ECO:0007669"/>
    <property type="project" value="UniProtKB-ARBA"/>
</dbReference>
<dbReference type="RefSeq" id="XP_064657378.1">
    <property type="nucleotide sequence ID" value="XM_064804608.1"/>
</dbReference>
<gene>
    <name evidence="3" type="primary">IRR1</name>
    <name evidence="3" type="ORF">LTR77_007371</name>
</gene>
<protein>
    <submittedName>
        <fullName evidence="3">Cohesin complex subunit</fullName>
    </submittedName>
</protein>
<dbReference type="GO" id="GO:0005634">
    <property type="term" value="C:nucleus"/>
    <property type="evidence" value="ECO:0007669"/>
    <property type="project" value="TreeGrafter"/>
</dbReference>
<feature type="compositionally biased region" description="Acidic residues" evidence="1">
    <location>
        <begin position="1117"/>
        <end position="1132"/>
    </location>
</feature>
<dbReference type="GO" id="GO:0000785">
    <property type="term" value="C:chromatin"/>
    <property type="evidence" value="ECO:0007669"/>
    <property type="project" value="TreeGrafter"/>
</dbReference>
<sequence>MSSSPPVVSGAPSTAKRASGRVRKQTAQYASSPFSGSKRKRGDDENGDAQMPDDYESDEDMPTDEDEPAEEEIRERKKKTQKPKASAPKKPAQKKAKVNGTALPLRRKKAPKKKAAAVAVDAEEVGGLYGQVFASDDSLETVASDWLKSFDEHEAQAMADVINFVLQCAGCGTEVTDHDIDDPDNATNRLTEIQDEYQLTEPTEFPLHRKGKAGVAFKETVSGFVIVLVRSIAARGLLYSDPILLENIEVWLSAMTSAASRAFRHTATVASLSIITSLCEVTAERANEAAAAQRQSDSEKKKTKVNQARVKQLDKKVTDTNQIQEWLEVQIKDWFDTVFIHRYRDIDPVIRKECASALGDWIMILPHVFFDGSHLRYLGWILSDSSAATRAEILKQLQRLYAEADKISGLKTFTERFRERLVEIAISDAETNVRVAGIELLDLLREHGLIEPEDVDAVGRLIYDVDPRVRKTVAKFFAENVNDAYNSRIDNLGGPESLEESLPELAEGNMETPRADWLKFKSLAEMLVNYDAGDDLPSQVERHRGDGGLVLHAVAMESRFTLAADALYEKMEDIMDWQALAGYLLFDHSIKKVKGTQDTLTQLKNEVVLDESEAFVLLEIVSTSVKRHLHDLHESSVSTKRKLTKREKAELSEDQEEAARHLASLIPRLFKKFGDVPNTAAAVLRMESVLNMPSLRGLHEDTATYGAILDDIRKQFMSHGTDDVLGPASNAIQHAKSYTDLEEVTDEKISNLWADVVENLTELLDHNTITVRGATQEEVLRALSNNLLRIVRLSQVSDPIQSLEDSTNVSSDYQGAIDCIIALVQRGMPSSGPPPDPEDAALEDEIAARAAEAGILYLQWKLAGIIRTLTSGTESEISYDELELLATRRDQYVTNLNSVLESRKSSDPICITMAKYILELHTTAVVLKTIPLKPGMRDDWAVLIMSLHDSYTKSIMKVFSAAEKNFARLSGKKLEDKPVHDNSDIDADPMDEDPLSDSEDESDDDEPTQTQASQQRKETKQRRTLFAEQTLCELTRSLIYAIHAGVIDGTSTRKRLERNKLKLGHNYKELCSYLDIGQVEGKKGRGKKAAAKGKAKPATVNGTAKGKKGAKSNAIVAEDETEDEIENADDEEGLRRRGLVDEEVEDEEMVEGDGFGGGGEVESVLGD</sequence>
<accession>A0AAV9P8B4</accession>
<proteinExistence type="predicted"/>
<name>A0AAV9P8B4_9PEZI</name>
<feature type="domain" description="SCD" evidence="2">
    <location>
        <begin position="339"/>
        <end position="424"/>
    </location>
</feature>
<evidence type="ECO:0000313" key="3">
    <source>
        <dbReference type="EMBL" id="KAK5167672.1"/>
    </source>
</evidence>
<keyword evidence="4" id="KW-1185">Reference proteome</keyword>
<dbReference type="InterPro" id="IPR020839">
    <property type="entry name" value="SCD"/>
</dbReference>
<organism evidence="3 4">
    <name type="scientific">Saxophila tyrrhenica</name>
    <dbReference type="NCBI Taxonomy" id="1690608"/>
    <lineage>
        <taxon>Eukaryota</taxon>
        <taxon>Fungi</taxon>
        <taxon>Dikarya</taxon>
        <taxon>Ascomycota</taxon>
        <taxon>Pezizomycotina</taxon>
        <taxon>Dothideomycetes</taxon>
        <taxon>Dothideomycetidae</taxon>
        <taxon>Mycosphaerellales</taxon>
        <taxon>Extremaceae</taxon>
        <taxon>Saxophila</taxon>
    </lineage>
</organism>
<dbReference type="GO" id="GO:0008278">
    <property type="term" value="C:cohesin complex"/>
    <property type="evidence" value="ECO:0007669"/>
    <property type="project" value="TreeGrafter"/>
</dbReference>
<dbReference type="PANTHER" id="PTHR11199:SF0">
    <property type="entry name" value="LD34181P-RELATED"/>
    <property type="match status" value="1"/>
</dbReference>
<dbReference type="PROSITE" id="PS51425">
    <property type="entry name" value="SCD"/>
    <property type="match status" value="1"/>
</dbReference>
<dbReference type="SUPFAM" id="SSF48371">
    <property type="entry name" value="ARM repeat"/>
    <property type="match status" value="1"/>
</dbReference>
<feature type="region of interest" description="Disordered" evidence="1">
    <location>
        <begin position="1"/>
        <end position="110"/>
    </location>
</feature>
<dbReference type="InterPro" id="IPR011989">
    <property type="entry name" value="ARM-like"/>
</dbReference>
<dbReference type="GO" id="GO:0003682">
    <property type="term" value="F:chromatin binding"/>
    <property type="evidence" value="ECO:0007669"/>
    <property type="project" value="TreeGrafter"/>
</dbReference>
<dbReference type="InterPro" id="IPR016024">
    <property type="entry name" value="ARM-type_fold"/>
</dbReference>